<feature type="compositionally biased region" description="Gly residues" evidence="1">
    <location>
        <begin position="73"/>
        <end position="90"/>
    </location>
</feature>
<keyword evidence="3" id="KW-1185">Reference proteome</keyword>
<evidence type="ECO:0000256" key="1">
    <source>
        <dbReference type="SAM" id="MobiDB-lite"/>
    </source>
</evidence>
<proteinExistence type="predicted"/>
<reference evidence="2 3" key="1">
    <citation type="submission" date="2012-08" db="EMBL/GenBank/DDBJ databases">
        <title>Oryza genome evolution.</title>
        <authorList>
            <person name="Wing R.A."/>
        </authorList>
    </citation>
    <scope>NUCLEOTIDE SEQUENCE</scope>
</reference>
<dbReference type="HOGENOM" id="CLU_2281505_0_0_1"/>
<organism evidence="2 3">
    <name type="scientific">Leersia perrieri</name>
    <dbReference type="NCBI Taxonomy" id="77586"/>
    <lineage>
        <taxon>Eukaryota</taxon>
        <taxon>Viridiplantae</taxon>
        <taxon>Streptophyta</taxon>
        <taxon>Embryophyta</taxon>
        <taxon>Tracheophyta</taxon>
        <taxon>Spermatophyta</taxon>
        <taxon>Magnoliopsida</taxon>
        <taxon>Liliopsida</taxon>
        <taxon>Poales</taxon>
        <taxon>Poaceae</taxon>
        <taxon>BOP clade</taxon>
        <taxon>Oryzoideae</taxon>
        <taxon>Oryzeae</taxon>
        <taxon>Oryzinae</taxon>
        <taxon>Leersia</taxon>
    </lineage>
</organism>
<accession>A0A0D9W4F9</accession>
<evidence type="ECO:0000313" key="3">
    <source>
        <dbReference type="Proteomes" id="UP000032180"/>
    </source>
</evidence>
<dbReference type="Proteomes" id="UP000032180">
    <property type="component" value="Chromosome 4"/>
</dbReference>
<feature type="region of interest" description="Disordered" evidence="1">
    <location>
        <begin position="73"/>
        <end position="102"/>
    </location>
</feature>
<dbReference type="EnsemblPlants" id="LPERR04G07950.1">
    <property type="protein sequence ID" value="LPERR04G07950.1"/>
    <property type="gene ID" value="LPERR04G07950"/>
</dbReference>
<protein>
    <submittedName>
        <fullName evidence="2">Uncharacterized protein</fullName>
    </submittedName>
</protein>
<reference evidence="2" key="3">
    <citation type="submission" date="2015-04" db="UniProtKB">
        <authorList>
            <consortium name="EnsemblPlants"/>
        </authorList>
    </citation>
    <scope>IDENTIFICATION</scope>
</reference>
<sequence length="102" mass="10410">MRWRLRGAGCRRWEMAAAGFGRETLGPAAGRWLWGVTSSSSLTSSGGCRSEEAAAWGVGADGRADLKVAALGGSGGRRLGGAGGQEGGGWQWPAGMAATTWI</sequence>
<dbReference type="Gramene" id="LPERR04G07950.1">
    <property type="protein sequence ID" value="LPERR04G07950.1"/>
    <property type="gene ID" value="LPERR04G07950"/>
</dbReference>
<evidence type="ECO:0000313" key="2">
    <source>
        <dbReference type="EnsemblPlants" id="LPERR04G07950.1"/>
    </source>
</evidence>
<name>A0A0D9W4F9_9ORYZ</name>
<dbReference type="AlphaFoldDB" id="A0A0D9W4F9"/>
<reference evidence="3" key="2">
    <citation type="submission" date="2013-12" db="EMBL/GenBank/DDBJ databases">
        <authorList>
            <person name="Yu Y."/>
            <person name="Lee S."/>
            <person name="de Baynast K."/>
            <person name="Wissotski M."/>
            <person name="Liu L."/>
            <person name="Talag J."/>
            <person name="Goicoechea J."/>
            <person name="Angelova A."/>
            <person name="Jetty R."/>
            <person name="Kudrna D."/>
            <person name="Golser W."/>
            <person name="Rivera L."/>
            <person name="Zhang J."/>
            <person name="Wing R."/>
        </authorList>
    </citation>
    <scope>NUCLEOTIDE SEQUENCE</scope>
</reference>